<evidence type="ECO:0000256" key="6">
    <source>
        <dbReference type="RuleBase" id="RU003983"/>
    </source>
</evidence>
<evidence type="ECO:0000256" key="2">
    <source>
        <dbReference type="ARBA" id="ARBA00022723"/>
    </source>
</evidence>
<name>A0ABP9C634_9GAMM</name>
<reference evidence="10" key="1">
    <citation type="journal article" date="2019" name="Int. J. Syst. Evol. Microbiol.">
        <title>The Global Catalogue of Microorganisms (GCM) 10K type strain sequencing project: providing services to taxonomists for standard genome sequencing and annotation.</title>
        <authorList>
            <consortium name="The Broad Institute Genomics Platform"/>
            <consortium name="The Broad Institute Genome Sequencing Center for Infectious Disease"/>
            <person name="Wu L."/>
            <person name="Ma J."/>
        </authorList>
    </citation>
    <scope>NUCLEOTIDE SEQUENCE [LARGE SCALE GENOMIC DNA]</scope>
    <source>
        <strain evidence="10">JCM 18204</strain>
    </source>
</reference>
<dbReference type="Gene3D" id="3.30.2010.10">
    <property type="entry name" value="Metalloproteases ('zincins'), catalytic domain"/>
    <property type="match status" value="1"/>
</dbReference>
<comment type="cofactor">
    <cofactor evidence="6">
        <name>Zn(2+)</name>
        <dbReference type="ChEBI" id="CHEBI:29105"/>
    </cofactor>
    <text evidence="6">Binds 1 zinc ion per subunit.</text>
</comment>
<dbReference type="CDD" id="cd07331">
    <property type="entry name" value="M48C_Oma1_like"/>
    <property type="match status" value="1"/>
</dbReference>
<evidence type="ECO:0000256" key="3">
    <source>
        <dbReference type="ARBA" id="ARBA00022801"/>
    </source>
</evidence>
<evidence type="ECO:0000313" key="10">
    <source>
        <dbReference type="Proteomes" id="UP001499959"/>
    </source>
</evidence>
<evidence type="ECO:0000256" key="1">
    <source>
        <dbReference type="ARBA" id="ARBA00022670"/>
    </source>
</evidence>
<evidence type="ECO:0000259" key="8">
    <source>
        <dbReference type="Pfam" id="PF01435"/>
    </source>
</evidence>
<evidence type="ECO:0000313" key="9">
    <source>
        <dbReference type="EMBL" id="GAA4805616.1"/>
    </source>
</evidence>
<keyword evidence="7" id="KW-0472">Membrane</keyword>
<dbReference type="EMBL" id="BAABJE010000023">
    <property type="protein sequence ID" value="GAA4805616.1"/>
    <property type="molecule type" value="Genomic_DNA"/>
</dbReference>
<comment type="caution">
    <text evidence="9">The sequence shown here is derived from an EMBL/GenBank/DDBJ whole genome shotgun (WGS) entry which is preliminary data.</text>
</comment>
<dbReference type="InterPro" id="IPR051156">
    <property type="entry name" value="Mito/Outer_Membr_Metalloprot"/>
</dbReference>
<sequence>MDQRVFPFIISSGEATTMRQNPFGDQRYQGNGRQRRGGINPRFIILILFALYGAYYWFSNRTEDPYTGEKVLIDSSISVNEEVAMGLQAYQDILSKERPIDPNSQTARQVREIAKRLIAKVPEVEAALAAENGKQPNQVWQEFEWDVQVIQSDQANAFCLPGGKMAVYTGLLPVAGNADAVAVVMGHEIAHALLRHGAQRMSQQKLGQIGQMAGAMGGLDPQQQQMMQAAMGYGYLLPYARKHETQADAVGLMLAAAACFDPNEAVPLWERMSQASGGQAPPEFSSTHPNPGTRIQNLQQLMPKAMEYRQKFCDQAVAR</sequence>
<keyword evidence="1 6" id="KW-0645">Protease</keyword>
<evidence type="ECO:0000256" key="5">
    <source>
        <dbReference type="ARBA" id="ARBA00023049"/>
    </source>
</evidence>
<organism evidence="9 10">
    <name type="scientific">Lysobacter hankyongensis</name>
    <dbReference type="NCBI Taxonomy" id="1176535"/>
    <lineage>
        <taxon>Bacteria</taxon>
        <taxon>Pseudomonadati</taxon>
        <taxon>Pseudomonadota</taxon>
        <taxon>Gammaproteobacteria</taxon>
        <taxon>Lysobacterales</taxon>
        <taxon>Lysobacteraceae</taxon>
        <taxon>Lysobacter</taxon>
    </lineage>
</organism>
<keyword evidence="7" id="KW-1133">Transmembrane helix</keyword>
<dbReference type="Proteomes" id="UP001499959">
    <property type="component" value="Unassembled WGS sequence"/>
</dbReference>
<keyword evidence="4 6" id="KW-0862">Zinc</keyword>
<keyword evidence="3 6" id="KW-0378">Hydrolase</keyword>
<keyword evidence="2" id="KW-0479">Metal-binding</keyword>
<comment type="similarity">
    <text evidence="6">Belongs to the peptidase M48 family.</text>
</comment>
<evidence type="ECO:0000256" key="7">
    <source>
        <dbReference type="SAM" id="Phobius"/>
    </source>
</evidence>
<keyword evidence="10" id="KW-1185">Reference proteome</keyword>
<gene>
    <name evidence="9" type="ORF">GCM10023307_35380</name>
</gene>
<evidence type="ECO:0000256" key="4">
    <source>
        <dbReference type="ARBA" id="ARBA00022833"/>
    </source>
</evidence>
<dbReference type="PANTHER" id="PTHR22726">
    <property type="entry name" value="METALLOENDOPEPTIDASE OMA1"/>
    <property type="match status" value="1"/>
</dbReference>
<protein>
    <submittedName>
        <fullName evidence="9">M48 family metallopeptidase</fullName>
    </submittedName>
</protein>
<feature type="domain" description="Peptidase M48" evidence="8">
    <location>
        <begin position="137"/>
        <end position="300"/>
    </location>
</feature>
<proteinExistence type="inferred from homology"/>
<keyword evidence="5 6" id="KW-0482">Metalloprotease</keyword>
<dbReference type="Pfam" id="PF01435">
    <property type="entry name" value="Peptidase_M48"/>
    <property type="match status" value="1"/>
</dbReference>
<keyword evidence="7" id="KW-0812">Transmembrane</keyword>
<feature type="transmembrane region" description="Helical" evidence="7">
    <location>
        <begin position="39"/>
        <end position="58"/>
    </location>
</feature>
<dbReference type="InterPro" id="IPR001915">
    <property type="entry name" value="Peptidase_M48"/>
</dbReference>
<accession>A0ABP9C634</accession>
<dbReference type="PANTHER" id="PTHR22726:SF18">
    <property type="entry name" value="PEPTIDASE M48 DOMAIN-CONTAINING PROTEIN"/>
    <property type="match status" value="1"/>
</dbReference>